<evidence type="ECO:0000313" key="2">
    <source>
        <dbReference type="EMBL" id="MCR2807993.1"/>
    </source>
</evidence>
<keyword evidence="3" id="KW-1185">Reference proteome</keyword>
<organism evidence="2 3">
    <name type="scientific">Paenibacillus soyae</name>
    <dbReference type="NCBI Taxonomy" id="2969249"/>
    <lineage>
        <taxon>Bacteria</taxon>
        <taxon>Bacillati</taxon>
        <taxon>Bacillota</taxon>
        <taxon>Bacilli</taxon>
        <taxon>Bacillales</taxon>
        <taxon>Paenibacillaceae</taxon>
        <taxon>Paenibacillus</taxon>
    </lineage>
</organism>
<dbReference type="EMBL" id="JANIPJ010000040">
    <property type="protein sequence ID" value="MCR2807993.1"/>
    <property type="molecule type" value="Genomic_DNA"/>
</dbReference>
<proteinExistence type="predicted"/>
<name>A0A9X2MY25_9BACL</name>
<evidence type="ECO:0000256" key="1">
    <source>
        <dbReference type="SAM" id="SignalP"/>
    </source>
</evidence>
<feature type="chain" id="PRO_5040922076" description="DUF3221 domain-containing protein" evidence="1">
    <location>
        <begin position="19"/>
        <end position="221"/>
    </location>
</feature>
<keyword evidence="1" id="KW-0732">Signal</keyword>
<feature type="signal peptide" evidence="1">
    <location>
        <begin position="1"/>
        <end position="18"/>
    </location>
</feature>
<accession>A0A9X2MY25</accession>
<sequence length="221" mass="25095">MSKKTALLILLAICMMLAACTRPYGHYKDDEMVGTISSINAQSRGIEVDISEWTKRDVRGGVNDYGVSILIEQMEDLAIRHEDGSEADFADLKVGQKVLVNPPRRDKQAAYQAEEVILLEMTYEEKYDSLLSPGKSRYETTVMSGKDNELTPEMREQLMGLLTSTNTNMSFGDVFPEHHIVDFEKELGIERYPVMLVFDHKQMLLKTYDVEELAEFLKGAQ</sequence>
<reference evidence="2" key="1">
    <citation type="submission" date="2022-08" db="EMBL/GenBank/DDBJ databases">
        <title>The genomic sequence of strain Paenibacillus sp. SCIV0701.</title>
        <authorList>
            <person name="Zhao H."/>
        </authorList>
    </citation>
    <scope>NUCLEOTIDE SEQUENCE</scope>
    <source>
        <strain evidence="2">SCIV0701</strain>
    </source>
</reference>
<dbReference type="Proteomes" id="UP001141950">
    <property type="component" value="Unassembled WGS sequence"/>
</dbReference>
<evidence type="ECO:0000313" key="3">
    <source>
        <dbReference type="Proteomes" id="UP001141950"/>
    </source>
</evidence>
<gene>
    <name evidence="2" type="ORF">NQZ67_29375</name>
</gene>
<dbReference type="RefSeq" id="WP_257452987.1">
    <property type="nucleotide sequence ID" value="NZ_JANIPJ010000040.1"/>
</dbReference>
<evidence type="ECO:0008006" key="4">
    <source>
        <dbReference type="Google" id="ProtNLM"/>
    </source>
</evidence>
<comment type="caution">
    <text evidence="2">The sequence shown here is derived from an EMBL/GenBank/DDBJ whole genome shotgun (WGS) entry which is preliminary data.</text>
</comment>
<dbReference type="AlphaFoldDB" id="A0A9X2MY25"/>
<dbReference type="PROSITE" id="PS51257">
    <property type="entry name" value="PROKAR_LIPOPROTEIN"/>
    <property type="match status" value="1"/>
</dbReference>
<protein>
    <recommendedName>
        <fullName evidence="4">DUF3221 domain-containing protein</fullName>
    </recommendedName>
</protein>